<dbReference type="InterPro" id="IPR029016">
    <property type="entry name" value="GAF-like_dom_sf"/>
</dbReference>
<dbReference type="InterPro" id="IPR001633">
    <property type="entry name" value="EAL_dom"/>
</dbReference>
<dbReference type="RefSeq" id="WP_377967542.1">
    <property type="nucleotide sequence ID" value="NZ_JBHZOL010000100.1"/>
</dbReference>
<dbReference type="Pfam" id="PF13185">
    <property type="entry name" value="GAF_2"/>
    <property type="match status" value="1"/>
</dbReference>
<dbReference type="Pfam" id="PF08447">
    <property type="entry name" value="PAS_3"/>
    <property type="match status" value="1"/>
</dbReference>
<feature type="domain" description="PAC" evidence="2">
    <location>
        <begin position="266"/>
        <end position="318"/>
    </location>
</feature>
<dbReference type="PROSITE" id="PS50887">
    <property type="entry name" value="GGDEF"/>
    <property type="match status" value="1"/>
</dbReference>
<dbReference type="SUPFAM" id="SSF55073">
    <property type="entry name" value="Nucleotide cyclase"/>
    <property type="match status" value="1"/>
</dbReference>
<dbReference type="Gene3D" id="3.20.20.450">
    <property type="entry name" value="EAL domain"/>
    <property type="match status" value="1"/>
</dbReference>
<sequence>MMFKALVADQPIYYQLLQSIQQAISEAADFDSALRQILQQVCDFSDWEFGEFWLPNDAKTALVHSKIWYAAASELQPFGQFSQHCQYSVGVGLPGWVWQSQQLEWIQDVSVLPKSQFKRAKLALAVGLKTGVGIPIAFNGEPLAVLVLFARQVCSANQQQVQLVAAIAAQLGAITRLKQIQVALIESQRQLNQLIDTLPGIVFKTTNDRAWSMRYLRGNCLQVTGYSCEALMANCSELSYNAITHVEDLPRILQVIQTAIAQQQPYEVEYRICTQSGQQKWVWEKGTAILSDTGEILGVEGLITDITERKRVEKALKERENLLQLVLNNIPHQISWKDQNSHYLGCNRAFAEAVGLASPQAIVGRDDSAIPVYSEADADFSRSRDRLILEAYQPKLRSLEQQVHAPGSQRWVDCSKLPIHDSDGSIIGVLGIFEDVTEQLLSQQALAQREQYMTALVDIQRQLLSLKRPPTWQGYQSLLKPLGIAAAASRVCLYHFKADANGEPVAVQQAEWLAPAMIAQQPEQPAAPAVFQAALFKSWLERLQSGYAINQTCHDFTAEQYQVLTASSKQILSLLLLPLLLEGELYGLIGFNNCREAKLWQISEVEFLRSAAAAFSLAYERWQAEAHLKQAEAKYRSIFENAVEGIFQSTLQGQYLTVNPMMAKLYGYETPAELISQITDISRQLYVDQQRRQEFHQQIQQQGSVIGFESQVYRKDGSIIWISESARAIYCSAGDIIGYEGTVENITARKQAEAELYRRDRLLQGVADASYCLLTNLDLPQTIPTVLAILGKAAAADRVYLYENHPHPTTGEVAMSMRFEWTRLGIAPTIHQPHWHNQPYHTAGLSRWYKAFSQGQSICGLVATFSAVEQKLLTKDQILSLLMVPIFVKEGLWGYIGFDACSEARHWTRNDESILVAIAASIGGAIQRQQTEEKMRYQAFHDPLTGLPNRMLFNRRLQAAIAASCQAQDLLAVMFLDLDRFKTINDTLGHAVGDRLLKEATQRLTTVLRSEDIIARWGGDEFTLLLPRLPNASQAAQVAQRLLDVLKPPFFLEDQELHITSSVGIALYPQDGVDTEALVKNADAAMYRAKEQGRDRYQFYTATIHVQASQRLTLENSLHHALERNEFILHYQPQVNLVTGKLGRIEALLRWQHPQLGLVPPQVFVPIAEENGLIIPIGEWVLETACRQVKRWQAEMGETLQIAVNLSPCQLQTPSLLETINRIMQTTGLAPSSLELEVTETAAMQDIDRTIMILNRLRQQGVQVVMDDFGTGYSSLSYLKKLPLDGLKIDRSFVQELADSADDLAMIAAMIALGKALNLTVVAEGVETLQQVQQLRSLDCQELQGNWFSPPLAAFPMTQFLTTYQLLPDEIS</sequence>
<dbReference type="SMART" id="SM00052">
    <property type="entry name" value="EAL"/>
    <property type="match status" value="1"/>
</dbReference>
<dbReference type="SUPFAM" id="SSF141868">
    <property type="entry name" value="EAL domain-like"/>
    <property type="match status" value="1"/>
</dbReference>
<dbReference type="PROSITE" id="PS50112">
    <property type="entry name" value="PAS"/>
    <property type="match status" value="2"/>
</dbReference>
<dbReference type="CDD" id="cd01948">
    <property type="entry name" value="EAL"/>
    <property type="match status" value="1"/>
</dbReference>
<dbReference type="Pfam" id="PF01590">
    <property type="entry name" value="GAF"/>
    <property type="match status" value="2"/>
</dbReference>
<comment type="caution">
    <text evidence="5">The sequence shown here is derived from an EMBL/GenBank/DDBJ whole genome shotgun (WGS) entry which is preliminary data.</text>
</comment>
<dbReference type="PROSITE" id="PS50883">
    <property type="entry name" value="EAL"/>
    <property type="match status" value="1"/>
</dbReference>
<dbReference type="SMART" id="SM00065">
    <property type="entry name" value="GAF"/>
    <property type="match status" value="3"/>
</dbReference>
<dbReference type="Pfam" id="PF00990">
    <property type="entry name" value="GGDEF"/>
    <property type="match status" value="1"/>
</dbReference>
<dbReference type="NCBIfam" id="TIGR00254">
    <property type="entry name" value="GGDEF"/>
    <property type="match status" value="1"/>
</dbReference>
<evidence type="ECO:0000259" key="2">
    <source>
        <dbReference type="PROSITE" id="PS50113"/>
    </source>
</evidence>
<feature type="domain" description="PAC" evidence="2">
    <location>
        <begin position="706"/>
        <end position="758"/>
    </location>
</feature>
<dbReference type="Pfam" id="PF00989">
    <property type="entry name" value="PAS"/>
    <property type="match status" value="1"/>
</dbReference>
<dbReference type="InterPro" id="IPR029787">
    <property type="entry name" value="Nucleotide_cyclase"/>
</dbReference>
<dbReference type="Gene3D" id="3.30.450.20">
    <property type="entry name" value="PAS domain"/>
    <property type="match status" value="3"/>
</dbReference>
<feature type="domain" description="GGDEF" evidence="4">
    <location>
        <begin position="969"/>
        <end position="1102"/>
    </location>
</feature>
<dbReference type="InterPro" id="IPR043128">
    <property type="entry name" value="Rev_trsase/Diguanyl_cyclase"/>
</dbReference>
<organism evidence="5 6">
    <name type="scientific">Almyronema epifaneia S1</name>
    <dbReference type="NCBI Taxonomy" id="2991925"/>
    <lineage>
        <taxon>Bacteria</taxon>
        <taxon>Bacillati</taxon>
        <taxon>Cyanobacteriota</taxon>
        <taxon>Cyanophyceae</taxon>
        <taxon>Nodosilineales</taxon>
        <taxon>Nodosilineaceae</taxon>
        <taxon>Almyronema</taxon>
        <taxon>Almyronema epifaneia</taxon>
    </lineage>
</organism>
<gene>
    <name evidence="5" type="ORF">ACFVKH_17740</name>
</gene>
<evidence type="ECO:0000259" key="1">
    <source>
        <dbReference type="PROSITE" id="PS50112"/>
    </source>
</evidence>
<dbReference type="CDD" id="cd00130">
    <property type="entry name" value="PAS"/>
    <property type="match status" value="2"/>
</dbReference>
<dbReference type="SMART" id="SM00267">
    <property type="entry name" value="GGDEF"/>
    <property type="match status" value="1"/>
</dbReference>
<keyword evidence="6" id="KW-1185">Reference proteome</keyword>
<dbReference type="InterPro" id="IPR001610">
    <property type="entry name" value="PAC"/>
</dbReference>
<dbReference type="InterPro" id="IPR013655">
    <property type="entry name" value="PAS_fold_3"/>
</dbReference>
<dbReference type="InterPro" id="IPR035919">
    <property type="entry name" value="EAL_sf"/>
</dbReference>
<dbReference type="SMART" id="SM00091">
    <property type="entry name" value="PAS"/>
    <property type="match status" value="3"/>
</dbReference>
<evidence type="ECO:0000259" key="4">
    <source>
        <dbReference type="PROSITE" id="PS50887"/>
    </source>
</evidence>
<evidence type="ECO:0000259" key="3">
    <source>
        <dbReference type="PROSITE" id="PS50883"/>
    </source>
</evidence>
<dbReference type="PROSITE" id="PS50113">
    <property type="entry name" value="PAC"/>
    <property type="match status" value="3"/>
</dbReference>
<dbReference type="PANTHER" id="PTHR44757">
    <property type="entry name" value="DIGUANYLATE CYCLASE DGCP"/>
    <property type="match status" value="1"/>
</dbReference>
<dbReference type="InterPro" id="IPR003018">
    <property type="entry name" value="GAF"/>
</dbReference>
<dbReference type="InterPro" id="IPR052155">
    <property type="entry name" value="Biofilm_reg_signaling"/>
</dbReference>
<evidence type="ECO:0000313" key="5">
    <source>
        <dbReference type="EMBL" id="MFE4108129.1"/>
    </source>
</evidence>
<dbReference type="Pfam" id="PF00563">
    <property type="entry name" value="EAL"/>
    <property type="match status" value="1"/>
</dbReference>
<dbReference type="InterPro" id="IPR000014">
    <property type="entry name" value="PAS"/>
</dbReference>
<accession>A0ABW6ILB5</accession>
<dbReference type="InterPro" id="IPR000700">
    <property type="entry name" value="PAS-assoc_C"/>
</dbReference>
<reference evidence="5 6" key="1">
    <citation type="submission" date="2024-10" db="EMBL/GenBank/DDBJ databases">
        <authorList>
            <person name="Ratan Roy A."/>
            <person name="Morales Sandoval P.H."/>
            <person name="De Los Santos Villalobos S."/>
            <person name="Chakraborty S."/>
            <person name="Mukherjee J."/>
        </authorList>
    </citation>
    <scope>NUCLEOTIDE SEQUENCE [LARGE SCALE GENOMIC DNA]</scope>
    <source>
        <strain evidence="5 6">S1</strain>
    </source>
</reference>
<dbReference type="SUPFAM" id="SSF55781">
    <property type="entry name" value="GAF domain-like"/>
    <property type="match status" value="3"/>
</dbReference>
<dbReference type="CDD" id="cd01949">
    <property type="entry name" value="GGDEF"/>
    <property type="match status" value="1"/>
</dbReference>
<dbReference type="InterPro" id="IPR013767">
    <property type="entry name" value="PAS_fold"/>
</dbReference>
<feature type="domain" description="PAS" evidence="1">
    <location>
        <begin position="631"/>
        <end position="669"/>
    </location>
</feature>
<dbReference type="SUPFAM" id="SSF55785">
    <property type="entry name" value="PYP-like sensor domain (PAS domain)"/>
    <property type="match status" value="3"/>
</dbReference>
<evidence type="ECO:0000313" key="6">
    <source>
        <dbReference type="Proteomes" id="UP001600165"/>
    </source>
</evidence>
<dbReference type="PANTHER" id="PTHR44757:SF2">
    <property type="entry name" value="BIOFILM ARCHITECTURE MAINTENANCE PROTEIN MBAA"/>
    <property type="match status" value="1"/>
</dbReference>
<dbReference type="SMART" id="SM00086">
    <property type="entry name" value="PAC"/>
    <property type="match status" value="3"/>
</dbReference>
<dbReference type="InterPro" id="IPR013656">
    <property type="entry name" value="PAS_4"/>
</dbReference>
<dbReference type="Proteomes" id="UP001600165">
    <property type="component" value="Unassembled WGS sequence"/>
</dbReference>
<name>A0ABW6ILB5_9CYAN</name>
<protein>
    <submittedName>
        <fullName evidence="5">EAL domain-containing protein</fullName>
    </submittedName>
</protein>
<feature type="domain" description="PAS" evidence="1">
    <location>
        <begin position="187"/>
        <end position="263"/>
    </location>
</feature>
<dbReference type="EMBL" id="JBHZOL010000100">
    <property type="protein sequence ID" value="MFE4108129.1"/>
    <property type="molecule type" value="Genomic_DNA"/>
</dbReference>
<dbReference type="Pfam" id="PF08448">
    <property type="entry name" value="PAS_4"/>
    <property type="match status" value="1"/>
</dbReference>
<feature type="domain" description="EAL" evidence="3">
    <location>
        <begin position="1111"/>
        <end position="1365"/>
    </location>
</feature>
<dbReference type="Gene3D" id="3.30.70.270">
    <property type="match status" value="1"/>
</dbReference>
<dbReference type="Gene3D" id="3.30.450.40">
    <property type="match status" value="3"/>
</dbReference>
<feature type="domain" description="PAC" evidence="2">
    <location>
        <begin position="392"/>
        <end position="448"/>
    </location>
</feature>
<dbReference type="InterPro" id="IPR035965">
    <property type="entry name" value="PAS-like_dom_sf"/>
</dbReference>
<dbReference type="InterPro" id="IPR000160">
    <property type="entry name" value="GGDEF_dom"/>
</dbReference>
<proteinExistence type="predicted"/>
<dbReference type="NCBIfam" id="TIGR00229">
    <property type="entry name" value="sensory_box"/>
    <property type="match status" value="3"/>
</dbReference>